<keyword evidence="3 11" id="KW-0812">Transmembrane</keyword>
<proteinExistence type="inferred from homology"/>
<keyword evidence="2 10" id="KW-0645">Protease</keyword>
<evidence type="ECO:0000256" key="3">
    <source>
        <dbReference type="ARBA" id="ARBA00022692"/>
    </source>
</evidence>
<feature type="transmembrane region" description="Helical" evidence="11">
    <location>
        <begin position="162"/>
        <end position="181"/>
    </location>
</feature>
<evidence type="ECO:0000256" key="2">
    <source>
        <dbReference type="ARBA" id="ARBA00022670"/>
    </source>
</evidence>
<evidence type="ECO:0000256" key="10">
    <source>
        <dbReference type="RuleBase" id="RU003983"/>
    </source>
</evidence>
<feature type="transmembrane region" description="Helical" evidence="11">
    <location>
        <begin position="34"/>
        <end position="59"/>
    </location>
</feature>
<evidence type="ECO:0000313" key="13">
    <source>
        <dbReference type="EMBL" id="ARM76190.1"/>
    </source>
</evidence>
<dbReference type="Pfam" id="PF01435">
    <property type="entry name" value="Peptidase_M48"/>
    <property type="match status" value="1"/>
</dbReference>
<keyword evidence="5 10" id="KW-0378">Hydrolase</keyword>
<reference evidence="13 14" key="1">
    <citation type="submission" date="2017-03" db="EMBL/GenBank/DDBJ databases">
        <title>Sulfur activation and transportation mechanism of thermophilic Archaea Acidianus manzaensis YN-25.</title>
        <authorList>
            <person name="Ma Y."/>
            <person name="Yang Y."/>
            <person name="Xia J."/>
        </authorList>
    </citation>
    <scope>NUCLEOTIDE SEQUENCE [LARGE SCALE GENOMIC DNA]</scope>
    <source>
        <strain evidence="13 14">YN-25</strain>
    </source>
</reference>
<dbReference type="EMBL" id="CP020477">
    <property type="protein sequence ID" value="ARM76190.1"/>
    <property type="molecule type" value="Genomic_DNA"/>
</dbReference>
<evidence type="ECO:0000256" key="6">
    <source>
        <dbReference type="ARBA" id="ARBA00022833"/>
    </source>
</evidence>
<keyword evidence="4" id="KW-0479">Metal-binding</keyword>
<keyword evidence="7 11" id="KW-1133">Transmembrane helix</keyword>
<dbReference type="GO" id="GO:0006508">
    <property type="term" value="P:proteolysis"/>
    <property type="evidence" value="ECO:0007669"/>
    <property type="project" value="UniProtKB-KW"/>
</dbReference>
<keyword evidence="6 10" id="KW-0862">Zinc</keyword>
<comment type="similarity">
    <text evidence="10">Belongs to the peptidase M48 family.</text>
</comment>
<dbReference type="PANTHER" id="PTHR43221:SF2">
    <property type="entry name" value="PROTEASE HTPX HOMOLOG"/>
    <property type="match status" value="1"/>
</dbReference>
<dbReference type="InterPro" id="IPR001915">
    <property type="entry name" value="Peptidase_M48"/>
</dbReference>
<dbReference type="KEGG" id="aman:B6F84_09260"/>
<feature type="transmembrane region" description="Helical" evidence="11">
    <location>
        <begin position="7"/>
        <end position="28"/>
    </location>
</feature>
<dbReference type="Gene3D" id="3.30.2010.10">
    <property type="entry name" value="Metalloproteases ('zincins'), catalytic domain"/>
    <property type="match status" value="1"/>
</dbReference>
<dbReference type="Proteomes" id="UP000193404">
    <property type="component" value="Chromosome"/>
</dbReference>
<gene>
    <name evidence="13" type="ORF">B6F84_09260</name>
</gene>
<evidence type="ECO:0000313" key="14">
    <source>
        <dbReference type="Proteomes" id="UP000193404"/>
    </source>
</evidence>
<evidence type="ECO:0000256" key="7">
    <source>
        <dbReference type="ARBA" id="ARBA00022989"/>
    </source>
</evidence>
<dbReference type="OrthoDB" id="28389at2157"/>
<keyword evidence="14" id="KW-1185">Reference proteome</keyword>
<dbReference type="CDD" id="cd07329">
    <property type="entry name" value="M56_like"/>
    <property type="match status" value="1"/>
</dbReference>
<feature type="domain" description="Peptidase M48" evidence="12">
    <location>
        <begin position="64"/>
        <end position="263"/>
    </location>
</feature>
<comment type="cofactor">
    <cofactor evidence="10">
        <name>Zn(2+)</name>
        <dbReference type="ChEBI" id="CHEBI:29105"/>
    </cofactor>
    <text evidence="10">Binds 1 zinc ion per subunit.</text>
</comment>
<evidence type="ECO:0000256" key="5">
    <source>
        <dbReference type="ARBA" id="ARBA00022801"/>
    </source>
</evidence>
<accession>A0A1W6K135</accession>
<keyword evidence="1" id="KW-1003">Cell membrane</keyword>
<name>A0A1W6K135_9CREN</name>
<dbReference type="AlphaFoldDB" id="A0A1W6K135"/>
<evidence type="ECO:0000256" key="1">
    <source>
        <dbReference type="ARBA" id="ARBA00022475"/>
    </source>
</evidence>
<keyword evidence="9 11" id="KW-0472">Membrane</keyword>
<sequence length="264" mass="30768">MVTRYWLRYYLISFIVIAILDIVISSIIQINIPFFYIIQIIIIFASWYFISPLLMILLLKMKRSNKEIYDLVDQVARQFNLKTPRTYISYVNFPNALAFGNIIFRGMAITEPLLSFLNDDEVRAVIAHELSHLKNHDPETLILSLIGITSVYSFLIQTFPSFTALIVLLYFFGFFPLFFAIHRFVEKRADLTAVKHGNFSVPLQTALIKIAYLSDKVPYPILKNFPELQILFMKYDIMNQDTGTGFFATHPSVSERLRYLSKYE</sequence>
<evidence type="ECO:0000259" key="12">
    <source>
        <dbReference type="Pfam" id="PF01435"/>
    </source>
</evidence>
<evidence type="ECO:0000256" key="11">
    <source>
        <dbReference type="SAM" id="Phobius"/>
    </source>
</evidence>
<dbReference type="RefSeq" id="WP_148691974.1">
    <property type="nucleotide sequence ID" value="NZ_CP020477.1"/>
</dbReference>
<keyword evidence="8 10" id="KW-0482">Metalloprotease</keyword>
<protein>
    <submittedName>
        <fullName evidence="13">Heat-shock protein HspX</fullName>
    </submittedName>
</protein>
<organism evidence="13 14">
    <name type="scientific">Acidianus manzaensis</name>
    <dbReference type="NCBI Taxonomy" id="282676"/>
    <lineage>
        <taxon>Archaea</taxon>
        <taxon>Thermoproteota</taxon>
        <taxon>Thermoprotei</taxon>
        <taxon>Sulfolobales</taxon>
        <taxon>Sulfolobaceae</taxon>
        <taxon>Acidianus</taxon>
    </lineage>
</organism>
<dbReference type="GO" id="GO:0004222">
    <property type="term" value="F:metalloendopeptidase activity"/>
    <property type="evidence" value="ECO:0007669"/>
    <property type="project" value="InterPro"/>
</dbReference>
<dbReference type="STRING" id="282676.B6F84_09260"/>
<dbReference type="GeneID" id="41591110"/>
<dbReference type="PANTHER" id="PTHR43221">
    <property type="entry name" value="PROTEASE HTPX"/>
    <property type="match status" value="1"/>
</dbReference>
<dbReference type="GO" id="GO:0046872">
    <property type="term" value="F:metal ion binding"/>
    <property type="evidence" value="ECO:0007669"/>
    <property type="project" value="UniProtKB-KW"/>
</dbReference>
<evidence type="ECO:0000256" key="9">
    <source>
        <dbReference type="ARBA" id="ARBA00023136"/>
    </source>
</evidence>
<dbReference type="InterPro" id="IPR050083">
    <property type="entry name" value="HtpX_protease"/>
</dbReference>
<evidence type="ECO:0000256" key="4">
    <source>
        <dbReference type="ARBA" id="ARBA00022723"/>
    </source>
</evidence>
<evidence type="ECO:0000256" key="8">
    <source>
        <dbReference type="ARBA" id="ARBA00023049"/>
    </source>
</evidence>